<dbReference type="PROSITE" id="PS51279">
    <property type="entry name" value="BCNT_C"/>
    <property type="match status" value="1"/>
</dbReference>
<name>A0ABR2YXL0_9CHLO</name>
<feature type="compositionally biased region" description="Acidic residues" evidence="2">
    <location>
        <begin position="54"/>
        <end position="67"/>
    </location>
</feature>
<evidence type="ECO:0000256" key="2">
    <source>
        <dbReference type="SAM" id="MobiDB-lite"/>
    </source>
</evidence>
<proteinExistence type="predicted"/>
<dbReference type="PANTHER" id="PTHR48295">
    <property type="entry name" value="CRANIOFACIAL DEVELOPMENT PROTEIN 1"/>
    <property type="match status" value="1"/>
</dbReference>
<comment type="caution">
    <text evidence="4">The sequence shown here is derived from an EMBL/GenBank/DDBJ whole genome shotgun (WGS) entry which is preliminary data.</text>
</comment>
<feature type="region of interest" description="Disordered" evidence="2">
    <location>
        <begin position="142"/>
        <end position="191"/>
    </location>
</feature>
<organism evidence="4 5">
    <name type="scientific">Coccomyxa subellipsoidea</name>
    <dbReference type="NCBI Taxonomy" id="248742"/>
    <lineage>
        <taxon>Eukaryota</taxon>
        <taxon>Viridiplantae</taxon>
        <taxon>Chlorophyta</taxon>
        <taxon>core chlorophytes</taxon>
        <taxon>Trebouxiophyceae</taxon>
        <taxon>Trebouxiophyceae incertae sedis</taxon>
        <taxon>Coccomyxaceae</taxon>
        <taxon>Coccomyxa</taxon>
    </lineage>
</organism>
<feature type="region of interest" description="Disordered" evidence="2">
    <location>
        <begin position="1"/>
        <end position="78"/>
    </location>
</feature>
<dbReference type="InterPro" id="IPR027124">
    <property type="entry name" value="Swc5/CFDP1/2"/>
</dbReference>
<accession>A0ABR2YXL0</accession>
<protein>
    <recommendedName>
        <fullName evidence="3">BCNT-C domain-containing protein</fullName>
    </recommendedName>
</protein>
<dbReference type="Proteomes" id="UP001491310">
    <property type="component" value="Unassembled WGS sequence"/>
</dbReference>
<dbReference type="PANTHER" id="PTHR48295:SF1">
    <property type="entry name" value="SWR1-COMPLEX PROTEIN 5"/>
    <property type="match status" value="1"/>
</dbReference>
<gene>
    <name evidence="4" type="ORF">WJX75_002220</name>
</gene>
<dbReference type="EMBL" id="JALJOT010000003">
    <property type="protein sequence ID" value="KAK9916406.1"/>
    <property type="molecule type" value="Genomic_DNA"/>
</dbReference>
<evidence type="ECO:0000313" key="4">
    <source>
        <dbReference type="EMBL" id="KAK9916406.1"/>
    </source>
</evidence>
<feature type="domain" description="BCNT-C" evidence="3">
    <location>
        <begin position="252"/>
        <end position="333"/>
    </location>
</feature>
<reference evidence="4 5" key="1">
    <citation type="journal article" date="2024" name="Nat. Commun.">
        <title>Phylogenomics reveals the evolutionary origins of lichenization in chlorophyte algae.</title>
        <authorList>
            <person name="Puginier C."/>
            <person name="Libourel C."/>
            <person name="Otte J."/>
            <person name="Skaloud P."/>
            <person name="Haon M."/>
            <person name="Grisel S."/>
            <person name="Petersen M."/>
            <person name="Berrin J.G."/>
            <person name="Delaux P.M."/>
            <person name="Dal Grande F."/>
            <person name="Keller J."/>
        </authorList>
    </citation>
    <scope>NUCLEOTIDE SEQUENCE [LARGE SCALE GENOMIC DNA]</scope>
    <source>
        <strain evidence="4 5">SAG 216-7</strain>
    </source>
</reference>
<feature type="compositionally biased region" description="Acidic residues" evidence="2">
    <location>
        <begin position="11"/>
        <end position="20"/>
    </location>
</feature>
<feature type="compositionally biased region" description="Basic and acidic residues" evidence="2">
    <location>
        <begin position="21"/>
        <end position="35"/>
    </location>
</feature>
<sequence>MANIVNAPDLPSEDEEDDDYDPTRDPDAEKYDANGKKTKTAGGRLKRARGQGATEEEDADEDDDGELDEQRVAAPNSIAATKKAKVNALWNQLQQGGKAADSAGASTSGRPAALTWGALCRPVPKEAPKQDKNRNWMLQLGFKGTSQSSPGGNLAATQAEIGPSTDAASGTRQGSDLPASQPQINGQVPEPKAAVSAAAAAIAAAKAAASATSAASNGKVAVTETRRFAGKNIEMTKNMSAAEAQAEAEKQKRNKAGLDAVLASLQAAKKVNVLDKSRSDWDTFKQSDTKVEEELEAYKKSGDKYLDKVDFLKRSELREYEKERDARLSGDVRSRGRL</sequence>
<feature type="compositionally biased region" description="Basic residues" evidence="2">
    <location>
        <begin position="36"/>
        <end position="49"/>
    </location>
</feature>
<dbReference type="Pfam" id="PF07572">
    <property type="entry name" value="BCNT"/>
    <property type="match status" value="1"/>
</dbReference>
<dbReference type="InterPro" id="IPR011421">
    <property type="entry name" value="BCNT-C"/>
</dbReference>
<evidence type="ECO:0000256" key="1">
    <source>
        <dbReference type="SAM" id="Coils"/>
    </source>
</evidence>
<feature type="compositionally biased region" description="Polar residues" evidence="2">
    <location>
        <begin position="166"/>
        <end position="186"/>
    </location>
</feature>
<evidence type="ECO:0000259" key="3">
    <source>
        <dbReference type="PROSITE" id="PS51279"/>
    </source>
</evidence>
<feature type="coiled-coil region" evidence="1">
    <location>
        <begin position="232"/>
        <end position="261"/>
    </location>
</feature>
<evidence type="ECO:0000313" key="5">
    <source>
        <dbReference type="Proteomes" id="UP001491310"/>
    </source>
</evidence>
<keyword evidence="5" id="KW-1185">Reference proteome</keyword>
<keyword evidence="1" id="KW-0175">Coiled coil</keyword>